<dbReference type="AlphaFoldDB" id="A0A9N8V4C2"/>
<keyword evidence="8" id="KW-1185">Reference proteome</keyword>
<evidence type="ECO:0000259" key="6">
    <source>
        <dbReference type="PROSITE" id="PS50303"/>
    </source>
</evidence>
<dbReference type="CDD" id="cd00590">
    <property type="entry name" value="RRM_SF"/>
    <property type="match status" value="2"/>
</dbReference>
<dbReference type="Pfam" id="PF00806">
    <property type="entry name" value="PUF"/>
    <property type="match status" value="3"/>
</dbReference>
<proteinExistence type="predicted"/>
<accession>A0A9N8V4C2</accession>
<feature type="compositionally biased region" description="Low complexity" evidence="4">
    <location>
        <begin position="160"/>
        <end position="170"/>
    </location>
</feature>
<evidence type="ECO:0000313" key="7">
    <source>
        <dbReference type="EMBL" id="CAG8442381.1"/>
    </source>
</evidence>
<dbReference type="InterPro" id="IPR012677">
    <property type="entry name" value="Nucleotide-bd_a/b_plait_sf"/>
</dbReference>
<dbReference type="SUPFAM" id="SSF48371">
    <property type="entry name" value="ARM repeat"/>
    <property type="match status" value="1"/>
</dbReference>
<feature type="region of interest" description="Disordered" evidence="4">
    <location>
        <begin position="399"/>
        <end position="427"/>
    </location>
</feature>
<dbReference type="GO" id="GO:0003723">
    <property type="term" value="F:RNA binding"/>
    <property type="evidence" value="ECO:0007669"/>
    <property type="project" value="UniProtKB-UniRule"/>
</dbReference>
<evidence type="ECO:0000256" key="1">
    <source>
        <dbReference type="ARBA" id="ARBA00022737"/>
    </source>
</evidence>
<feature type="compositionally biased region" description="Polar residues" evidence="4">
    <location>
        <begin position="58"/>
        <end position="80"/>
    </location>
</feature>
<dbReference type="GO" id="GO:0000288">
    <property type="term" value="P:nuclear-transcribed mRNA catabolic process, deadenylation-dependent decay"/>
    <property type="evidence" value="ECO:0007669"/>
    <property type="project" value="TreeGrafter"/>
</dbReference>
<evidence type="ECO:0000259" key="5">
    <source>
        <dbReference type="PROSITE" id="PS50102"/>
    </source>
</evidence>
<dbReference type="OrthoDB" id="2017782at2759"/>
<dbReference type="SUPFAM" id="SSF54928">
    <property type="entry name" value="RNA-binding domain, RBD"/>
    <property type="match status" value="2"/>
</dbReference>
<dbReference type="PROSITE" id="PS50102">
    <property type="entry name" value="RRM"/>
    <property type="match status" value="2"/>
</dbReference>
<feature type="compositionally biased region" description="Polar residues" evidence="4">
    <location>
        <begin position="1"/>
        <end position="14"/>
    </location>
</feature>
<dbReference type="InterPro" id="IPR001313">
    <property type="entry name" value="Pumilio_RNA-bd_rpt"/>
</dbReference>
<dbReference type="InterPro" id="IPR052645">
    <property type="entry name" value="Pumilio_domain_protein"/>
</dbReference>
<dbReference type="Gene3D" id="1.25.10.10">
    <property type="entry name" value="Leucine-rich Repeat Variant"/>
    <property type="match status" value="1"/>
</dbReference>
<evidence type="ECO:0000313" key="8">
    <source>
        <dbReference type="Proteomes" id="UP000789706"/>
    </source>
</evidence>
<feature type="region of interest" description="Disordered" evidence="4">
    <location>
        <begin position="184"/>
        <end position="217"/>
    </location>
</feature>
<feature type="compositionally biased region" description="Low complexity" evidence="4">
    <location>
        <begin position="15"/>
        <end position="24"/>
    </location>
</feature>
<feature type="compositionally biased region" description="Low complexity" evidence="4">
    <location>
        <begin position="617"/>
        <end position="630"/>
    </location>
</feature>
<dbReference type="InterPro" id="IPR011989">
    <property type="entry name" value="ARM-like"/>
</dbReference>
<evidence type="ECO:0000256" key="2">
    <source>
        <dbReference type="PROSITE-ProRule" id="PRU00176"/>
    </source>
</evidence>
<sequence length="1170" mass="126923">MTSQSELGKESYTTNVSGSSNNSSPQPETRFFSKRAREIQLEEGITSYRSGALPPPSHSTNGAFNNGTLLSDSTSNSSHDYLNLKSVGTKGSPTPNGSNSDHLSSYPSSFRRTRADTLPSSLTRPTSIIGHHPTSSLSMASSIGSSSASPLLTPPKSNSRLRSGSLTLPSSSLSAAFGPSIFTSGWSDHRNEQNGPSTPPMQTPTTGDLLRGDENNTVGKTLDYLGLDDHEHSGVSKRSSNGSLPQIKVEMKTSTGGSLSTLPALRRDANRIRSYSVSATAKYDDPPPPTTVSTNNLFPPGASVVQQFHQTHSRPRAISLGILDLPNDIMLLRQGRNGQMYSDLTDSAQGSTNSSRSLGGEQLLGMMLVGAMEGKKKQKQQMHMDDDYLMADREDIEHARSGVSSPRDTPDHSQQSTPPPQNPTRSLWIGNIDPNLSTQDLMQLFSPYGSIESLRLLPDKECGFVNFTRVEDAIRAKDDIMNRMGGRVGNCIVRVGFGKADALNNHDLSPSSQTQLQPTRALWVGNIPTSTTPQTLQNIFAPFGNIESARVLTHKSCGFVNFEKLDDAVKAKKALHGKEVLGSIVGPVRIGFAKVQPKPSPTSTPEPGSPANRHVRNLSSSSSSSNNQNSGQWNGQIENYHNNMMRMLIANSNTNGGLTERQLMMRELSGGLDDDIGDVSENKSTSTYFNSIPPVSDPNPNRKPDASRLREIRKRLDSTHCSAKEVEAIALEVMDECVELSSDYIGNTVVQKLFERCSENTKTKMLEKIAPHLATIGIHKNGTWAAQKIIDCAKTPAQMQLITSNVKPYTPPLLLDQFGNYVVQCCLRLSPQRNQFIFDAMVDKCWEIAQGRFGARAMRACLESQHVTKKQQKQVAIAIVMNAVALSTNPNGALLLTWMLDTSSFPGRYRILAPRLAPHLAHLCTHKLASLTALKIINQRQEPDARELTVAALFFSVNDQILEEVLSDQVHGVGVVQKVLSSPYVDPTEKQRLAEKVKIVLGKLKVQQVQGYKRLMEELGMFGDPTIVGASMGIPPQGMFPAPLPPDFAAAAAYYAAAQAAFANQQIQQAASSTPTSETLAAVAGMYGHPAMFNPAAYPYILAASNTLPPPMMNSAPHTPPASNAMPNNQMINFLQPQHDAQAHTSPQITISEEQSPSSIDQVEVQSLSQ</sequence>
<feature type="region of interest" description="Disordered" evidence="4">
    <location>
        <begin position="594"/>
        <end position="636"/>
    </location>
</feature>
<name>A0A9N8V4C2_9GLOM</name>
<dbReference type="PANTHER" id="PTHR47093">
    <property type="entry name" value="PROTEIN JSN1-RELATED"/>
    <property type="match status" value="1"/>
</dbReference>
<dbReference type="PROSITE" id="PS50302">
    <property type="entry name" value="PUM"/>
    <property type="match status" value="2"/>
</dbReference>
<dbReference type="InterPro" id="IPR016024">
    <property type="entry name" value="ARM-type_fold"/>
</dbReference>
<feature type="repeat" description="Pumilio" evidence="3">
    <location>
        <begin position="732"/>
        <end position="767"/>
    </location>
</feature>
<feature type="repeat" description="Pumilio" evidence="3">
    <location>
        <begin position="805"/>
        <end position="843"/>
    </location>
</feature>
<dbReference type="Proteomes" id="UP000789706">
    <property type="component" value="Unassembled WGS sequence"/>
</dbReference>
<dbReference type="EMBL" id="CAJVPK010000069">
    <property type="protein sequence ID" value="CAG8442381.1"/>
    <property type="molecule type" value="Genomic_DNA"/>
</dbReference>
<feature type="domain" description="RRM" evidence="5">
    <location>
        <begin position="520"/>
        <end position="595"/>
    </location>
</feature>
<dbReference type="PROSITE" id="PS50303">
    <property type="entry name" value="PUM_HD"/>
    <property type="match status" value="1"/>
</dbReference>
<evidence type="ECO:0000256" key="3">
    <source>
        <dbReference type="PROSITE-ProRule" id="PRU00317"/>
    </source>
</evidence>
<reference evidence="7" key="1">
    <citation type="submission" date="2021-06" db="EMBL/GenBank/DDBJ databases">
        <authorList>
            <person name="Kallberg Y."/>
            <person name="Tangrot J."/>
            <person name="Rosling A."/>
        </authorList>
    </citation>
    <scope>NUCLEOTIDE SEQUENCE</scope>
    <source>
        <strain evidence="7">AZ414A</strain>
    </source>
</reference>
<dbReference type="InterPro" id="IPR035979">
    <property type="entry name" value="RBD_domain_sf"/>
</dbReference>
<organism evidence="7 8">
    <name type="scientific">Diversispora eburnea</name>
    <dbReference type="NCBI Taxonomy" id="1213867"/>
    <lineage>
        <taxon>Eukaryota</taxon>
        <taxon>Fungi</taxon>
        <taxon>Fungi incertae sedis</taxon>
        <taxon>Mucoromycota</taxon>
        <taxon>Glomeromycotina</taxon>
        <taxon>Glomeromycetes</taxon>
        <taxon>Diversisporales</taxon>
        <taxon>Diversisporaceae</taxon>
        <taxon>Diversispora</taxon>
    </lineage>
</organism>
<dbReference type="Gene3D" id="3.30.70.330">
    <property type="match status" value="2"/>
</dbReference>
<keyword evidence="1" id="KW-0677">Repeat</keyword>
<evidence type="ECO:0000256" key="4">
    <source>
        <dbReference type="SAM" id="MobiDB-lite"/>
    </source>
</evidence>
<gene>
    <name evidence="7" type="ORF">DEBURN_LOCUS1544</name>
</gene>
<feature type="compositionally biased region" description="Polar residues" evidence="4">
    <location>
        <begin position="89"/>
        <end position="110"/>
    </location>
</feature>
<feature type="domain" description="RRM" evidence="5">
    <location>
        <begin position="425"/>
        <end position="500"/>
    </location>
</feature>
<feature type="region of interest" description="Disordered" evidence="4">
    <location>
        <begin position="1138"/>
        <end position="1170"/>
    </location>
</feature>
<dbReference type="SMART" id="SM00025">
    <property type="entry name" value="Pumilio"/>
    <property type="match status" value="6"/>
</dbReference>
<comment type="caution">
    <text evidence="7">The sequence shown here is derived from an EMBL/GenBank/DDBJ whole genome shotgun (WGS) entry which is preliminary data.</text>
</comment>
<keyword evidence="2" id="KW-0694">RNA-binding</keyword>
<feature type="region of interest" description="Disordered" evidence="4">
    <location>
        <begin position="1"/>
        <end position="170"/>
    </location>
</feature>
<feature type="compositionally biased region" description="Low complexity" evidence="4">
    <location>
        <begin position="135"/>
        <end position="149"/>
    </location>
</feature>
<dbReference type="PANTHER" id="PTHR47093:SF1">
    <property type="entry name" value="PROTEIN JSN1-RELATED"/>
    <property type="match status" value="1"/>
</dbReference>
<feature type="domain" description="PUM-HD" evidence="6">
    <location>
        <begin position="668"/>
        <end position="1023"/>
    </location>
</feature>
<dbReference type="InterPro" id="IPR000504">
    <property type="entry name" value="RRM_dom"/>
</dbReference>
<dbReference type="InterPro" id="IPR033133">
    <property type="entry name" value="PUM-HD"/>
</dbReference>
<dbReference type="Pfam" id="PF00076">
    <property type="entry name" value="RRM_1"/>
    <property type="match status" value="2"/>
</dbReference>
<protein>
    <submittedName>
        <fullName evidence="7">2209_t:CDS:1</fullName>
    </submittedName>
</protein>
<dbReference type="SMART" id="SM00360">
    <property type="entry name" value="RRM"/>
    <property type="match status" value="2"/>
</dbReference>
<feature type="compositionally biased region" description="Polar residues" evidence="4">
    <location>
        <begin position="1143"/>
        <end position="1170"/>
    </location>
</feature>
<feature type="compositionally biased region" description="Pro residues" evidence="4">
    <location>
        <begin position="598"/>
        <end position="608"/>
    </location>
</feature>